<feature type="compositionally biased region" description="Acidic residues" evidence="1">
    <location>
        <begin position="34"/>
        <end position="48"/>
    </location>
</feature>
<keyword evidence="3" id="KW-1185">Reference proteome</keyword>
<dbReference type="EMBL" id="JXXN02005637">
    <property type="protein sequence ID" value="THD19771.1"/>
    <property type="molecule type" value="Genomic_DNA"/>
</dbReference>
<feature type="compositionally biased region" description="Basic and acidic residues" evidence="1">
    <location>
        <begin position="49"/>
        <end position="59"/>
    </location>
</feature>
<comment type="caution">
    <text evidence="2">The sequence shown here is derived from an EMBL/GenBank/DDBJ whole genome shotgun (WGS) entry which is preliminary data.</text>
</comment>
<organism evidence="2 3">
    <name type="scientific">Fasciola hepatica</name>
    <name type="common">Liver fluke</name>
    <dbReference type="NCBI Taxonomy" id="6192"/>
    <lineage>
        <taxon>Eukaryota</taxon>
        <taxon>Metazoa</taxon>
        <taxon>Spiralia</taxon>
        <taxon>Lophotrochozoa</taxon>
        <taxon>Platyhelminthes</taxon>
        <taxon>Trematoda</taxon>
        <taxon>Digenea</taxon>
        <taxon>Plagiorchiida</taxon>
        <taxon>Echinostomata</taxon>
        <taxon>Echinostomatoidea</taxon>
        <taxon>Fasciolidae</taxon>
        <taxon>Fasciola</taxon>
    </lineage>
</organism>
<feature type="region of interest" description="Disordered" evidence="1">
    <location>
        <begin position="1"/>
        <end position="140"/>
    </location>
</feature>
<name>A0A4E0R2W4_FASHE</name>
<evidence type="ECO:0000256" key="1">
    <source>
        <dbReference type="SAM" id="MobiDB-lite"/>
    </source>
</evidence>
<feature type="region of interest" description="Disordered" evidence="1">
    <location>
        <begin position="167"/>
        <end position="186"/>
    </location>
</feature>
<feature type="compositionally biased region" description="Polar residues" evidence="1">
    <location>
        <begin position="1"/>
        <end position="25"/>
    </location>
</feature>
<feature type="compositionally biased region" description="Polar residues" evidence="1">
    <location>
        <begin position="60"/>
        <end position="71"/>
    </location>
</feature>
<feature type="compositionally biased region" description="Polar residues" evidence="1">
    <location>
        <begin position="116"/>
        <end position="130"/>
    </location>
</feature>
<dbReference type="Proteomes" id="UP000230066">
    <property type="component" value="Unassembled WGS sequence"/>
</dbReference>
<reference evidence="2" key="1">
    <citation type="submission" date="2019-03" db="EMBL/GenBank/DDBJ databases">
        <title>Improved annotation for the trematode Fasciola hepatica.</title>
        <authorList>
            <person name="Choi Y.-J."/>
            <person name="Martin J."/>
            <person name="Mitreva M."/>
        </authorList>
    </citation>
    <scope>NUCLEOTIDE SEQUENCE [LARGE SCALE GENOMIC DNA]</scope>
</reference>
<dbReference type="AlphaFoldDB" id="A0A4E0R2W4"/>
<evidence type="ECO:0000313" key="2">
    <source>
        <dbReference type="EMBL" id="THD19771.1"/>
    </source>
</evidence>
<sequence length="186" mass="20569">MTSTDHVTAKSSDSTENVVESATTTDNNHKKDDGDDDEDYDDYDEYKDENEKADKDKGVHSNTSTEHSSTKPIMVDENLDEWESARGRSSIVTSIVPMESDRTEEIPIKSMRKTPHLSNAPSSENRNTEVQKPVSSVLPVSPSLINGISSISSGGFVPEDVTSCTQWYKTEPGTNELSETDRGEYE</sequence>
<protein>
    <submittedName>
        <fullName evidence="2">Uncharacterized protein</fullName>
    </submittedName>
</protein>
<proteinExistence type="predicted"/>
<gene>
    <name evidence="2" type="ORF">D915_009483</name>
</gene>
<feature type="compositionally biased region" description="Polar residues" evidence="1">
    <location>
        <begin position="167"/>
        <end position="177"/>
    </location>
</feature>
<accession>A0A4E0R2W4</accession>
<evidence type="ECO:0000313" key="3">
    <source>
        <dbReference type="Proteomes" id="UP000230066"/>
    </source>
</evidence>